<dbReference type="PANTHER" id="PTHR32481:SF9">
    <property type="entry name" value="ENDOGLUCANASE"/>
    <property type="match status" value="1"/>
</dbReference>
<evidence type="ECO:0000256" key="1">
    <source>
        <dbReference type="ARBA" id="ARBA00006272"/>
    </source>
</evidence>
<dbReference type="Gene3D" id="2.40.30.40">
    <property type="entry name" value="Peptidase M42, domain 2"/>
    <property type="match status" value="1"/>
</dbReference>
<evidence type="ECO:0000256" key="8">
    <source>
        <dbReference type="PIRSR" id="PIRSR001123-2"/>
    </source>
</evidence>
<dbReference type="InterPro" id="IPR008007">
    <property type="entry name" value="Peptidase_M42"/>
</dbReference>
<dbReference type="SUPFAM" id="SSF53187">
    <property type="entry name" value="Zn-dependent exopeptidases"/>
    <property type="match status" value="1"/>
</dbReference>
<reference evidence="9" key="1">
    <citation type="journal article" date="2020" name="mSystems">
        <title>Genome- and Community-Level Interaction Insights into Carbon Utilization and Element Cycling Functions of Hydrothermarchaeota in Hydrothermal Sediment.</title>
        <authorList>
            <person name="Zhou Z."/>
            <person name="Liu Y."/>
            <person name="Xu W."/>
            <person name="Pan J."/>
            <person name="Luo Z.H."/>
            <person name="Li M."/>
        </authorList>
    </citation>
    <scope>NUCLEOTIDE SEQUENCE [LARGE SCALE GENOMIC DNA]</scope>
    <source>
        <strain evidence="9">SpSt-81</strain>
    </source>
</reference>
<dbReference type="Gene3D" id="3.40.630.10">
    <property type="entry name" value="Zn peptidases"/>
    <property type="match status" value="1"/>
</dbReference>
<accession>A0A7C3RQG8</accession>
<organism evidence="9">
    <name type="scientific">Dictyoglomus thermophilum</name>
    <dbReference type="NCBI Taxonomy" id="14"/>
    <lineage>
        <taxon>Bacteria</taxon>
        <taxon>Pseudomonadati</taxon>
        <taxon>Dictyoglomota</taxon>
        <taxon>Dictyoglomia</taxon>
        <taxon>Dictyoglomales</taxon>
        <taxon>Dictyoglomaceae</taxon>
        <taxon>Dictyoglomus</taxon>
    </lineage>
</organism>
<dbReference type="GO" id="GO:0046872">
    <property type="term" value="F:metal ion binding"/>
    <property type="evidence" value="ECO:0007669"/>
    <property type="project" value="UniProtKB-UniRule"/>
</dbReference>
<dbReference type="GO" id="GO:0006508">
    <property type="term" value="P:proteolysis"/>
    <property type="evidence" value="ECO:0007669"/>
    <property type="project" value="UniProtKB-KW"/>
</dbReference>
<keyword evidence="2" id="KW-0031">Aminopeptidase</keyword>
<keyword evidence="4 8" id="KW-0479">Metal-binding</keyword>
<keyword evidence="3" id="KW-0645">Protease</keyword>
<dbReference type="EMBL" id="DTIN01000009">
    <property type="protein sequence ID" value="HFX13062.1"/>
    <property type="molecule type" value="Genomic_DNA"/>
</dbReference>
<evidence type="ECO:0000256" key="6">
    <source>
        <dbReference type="PIRNR" id="PIRNR001123"/>
    </source>
</evidence>
<dbReference type="Pfam" id="PF05343">
    <property type="entry name" value="Peptidase_M42"/>
    <property type="match status" value="1"/>
</dbReference>
<evidence type="ECO:0000256" key="3">
    <source>
        <dbReference type="ARBA" id="ARBA00022670"/>
    </source>
</evidence>
<comment type="cofactor">
    <cofactor evidence="8">
        <name>a divalent metal cation</name>
        <dbReference type="ChEBI" id="CHEBI:60240"/>
    </cofactor>
    <text evidence="8">Binds 2 divalent metal cations per subunit.</text>
</comment>
<dbReference type="InterPro" id="IPR023367">
    <property type="entry name" value="Peptidase_M42_dom2"/>
</dbReference>
<feature type="active site" description="Proton acceptor" evidence="7">
    <location>
        <position position="197"/>
    </location>
</feature>
<protein>
    <submittedName>
        <fullName evidence="9">M42 family peptidase</fullName>
    </submittedName>
</protein>
<evidence type="ECO:0000256" key="5">
    <source>
        <dbReference type="ARBA" id="ARBA00022801"/>
    </source>
</evidence>
<dbReference type="PIRSF" id="PIRSF001123">
    <property type="entry name" value="PepA_GA"/>
    <property type="match status" value="1"/>
</dbReference>
<evidence type="ECO:0000256" key="2">
    <source>
        <dbReference type="ARBA" id="ARBA00022438"/>
    </source>
</evidence>
<gene>
    <name evidence="9" type="ORF">ENW00_02750</name>
</gene>
<feature type="binding site" evidence="8">
    <location>
        <position position="198"/>
    </location>
    <ligand>
        <name>Zn(2+)</name>
        <dbReference type="ChEBI" id="CHEBI:29105"/>
        <label>2</label>
    </ligand>
</feature>
<dbReference type="SUPFAM" id="SSF101821">
    <property type="entry name" value="Aminopeptidase/glucanase lid domain"/>
    <property type="match status" value="1"/>
</dbReference>
<proteinExistence type="inferred from homology"/>
<comment type="similarity">
    <text evidence="1 6">Belongs to the peptidase M42 family.</text>
</comment>
<comment type="caution">
    <text evidence="9">The sequence shown here is derived from an EMBL/GenBank/DDBJ whole genome shotgun (WGS) entry which is preliminary data.</text>
</comment>
<feature type="binding site" evidence="8">
    <location>
        <position position="61"/>
    </location>
    <ligand>
        <name>Zn(2+)</name>
        <dbReference type="ChEBI" id="CHEBI:29105"/>
        <label>1</label>
    </ligand>
</feature>
<dbReference type="GO" id="GO:0004177">
    <property type="term" value="F:aminopeptidase activity"/>
    <property type="evidence" value="ECO:0007669"/>
    <property type="project" value="UniProtKB-UniRule"/>
</dbReference>
<keyword evidence="5" id="KW-0378">Hydrolase</keyword>
<dbReference type="CDD" id="cd05656">
    <property type="entry name" value="M42_Frv"/>
    <property type="match status" value="1"/>
</dbReference>
<feature type="binding site" evidence="8">
    <location>
        <position position="307"/>
    </location>
    <ligand>
        <name>Zn(2+)</name>
        <dbReference type="ChEBI" id="CHEBI:29105"/>
        <label>2</label>
    </ligand>
</feature>
<dbReference type="InterPro" id="IPR051464">
    <property type="entry name" value="Peptidase_M42_aminopept"/>
</dbReference>
<sequence length="337" mass="37111">MKELIKKLTTTPSPSGREEKIKQTILEELQGYIDGYKIDKLGNLIVWKKGKKEGKILLDAHMDEIGVLATYIDDKGFIRIEPIGGVSPYNLLGSSILFPEIEGFVGVEGETSEEMAKNIKNLDFDKIFVDIGANSKEEAESLVPPGTFGVYSSSFRDLGNRVVSKAMDDRVGCAIIIEVFRRSTPIYDLYGSFSVQEEVGLVGASVVAFDIQPDVAIAVDVTAHSDTPKGLKRISLELGKGPAIKIKDSASISDRRIVEKLRCLAEKNQIPYQIEILLRGGTNAAVLQRTRAGIIAGTLSIPTRYVHSPHEMIDIRDVENAVRLFKIFVESEDSIKL</sequence>
<evidence type="ECO:0000256" key="7">
    <source>
        <dbReference type="PIRSR" id="PIRSR001123-1"/>
    </source>
</evidence>
<evidence type="ECO:0000256" key="4">
    <source>
        <dbReference type="ARBA" id="ARBA00022723"/>
    </source>
</evidence>
<feature type="binding site" evidence="8">
    <location>
        <position position="168"/>
    </location>
    <ligand>
        <name>Zn(2+)</name>
        <dbReference type="ChEBI" id="CHEBI:29105"/>
        <label>1</label>
    </ligand>
</feature>
<dbReference type="AlphaFoldDB" id="A0A7C3RQG8"/>
<feature type="binding site" evidence="8">
    <location>
        <position position="168"/>
    </location>
    <ligand>
        <name>Zn(2+)</name>
        <dbReference type="ChEBI" id="CHEBI:29105"/>
        <label>2</label>
    </ligand>
</feature>
<evidence type="ECO:0000313" key="9">
    <source>
        <dbReference type="EMBL" id="HFX13062.1"/>
    </source>
</evidence>
<name>A0A7C3RQG8_DICTH</name>
<feature type="binding site" evidence="8">
    <location>
        <position position="220"/>
    </location>
    <ligand>
        <name>Zn(2+)</name>
        <dbReference type="ChEBI" id="CHEBI:29105"/>
        <label>1</label>
    </ligand>
</feature>
<dbReference type="PANTHER" id="PTHR32481">
    <property type="entry name" value="AMINOPEPTIDASE"/>
    <property type="match status" value="1"/>
</dbReference>